<dbReference type="Proteomes" id="UP000770015">
    <property type="component" value="Unassembled WGS sequence"/>
</dbReference>
<feature type="region of interest" description="Disordered" evidence="1">
    <location>
        <begin position="281"/>
        <end position="304"/>
    </location>
</feature>
<name>A0A9P8VJL8_9PEZI</name>
<keyword evidence="3" id="KW-1185">Reference proteome</keyword>
<dbReference type="PANTHER" id="PTHR39610:SF1">
    <property type="match status" value="1"/>
</dbReference>
<evidence type="ECO:0000313" key="2">
    <source>
        <dbReference type="EMBL" id="KAH6693918.1"/>
    </source>
</evidence>
<feature type="compositionally biased region" description="Low complexity" evidence="1">
    <location>
        <begin position="175"/>
        <end position="200"/>
    </location>
</feature>
<dbReference type="OrthoDB" id="5401654at2759"/>
<dbReference type="AlphaFoldDB" id="A0A9P8VJL8"/>
<feature type="compositionally biased region" description="Polar residues" evidence="1">
    <location>
        <begin position="204"/>
        <end position="235"/>
    </location>
</feature>
<comment type="caution">
    <text evidence="2">The sequence shown here is derived from an EMBL/GenBank/DDBJ whole genome shotgun (WGS) entry which is preliminary data.</text>
</comment>
<evidence type="ECO:0000256" key="1">
    <source>
        <dbReference type="SAM" id="MobiDB-lite"/>
    </source>
</evidence>
<feature type="compositionally biased region" description="Polar residues" evidence="1">
    <location>
        <begin position="39"/>
        <end position="72"/>
    </location>
</feature>
<feature type="region of interest" description="Disordered" evidence="1">
    <location>
        <begin position="131"/>
        <end position="241"/>
    </location>
</feature>
<organism evidence="2 3">
    <name type="scientific">Plectosphaerella plurivora</name>
    <dbReference type="NCBI Taxonomy" id="936078"/>
    <lineage>
        <taxon>Eukaryota</taxon>
        <taxon>Fungi</taxon>
        <taxon>Dikarya</taxon>
        <taxon>Ascomycota</taxon>
        <taxon>Pezizomycotina</taxon>
        <taxon>Sordariomycetes</taxon>
        <taxon>Hypocreomycetidae</taxon>
        <taxon>Glomerellales</taxon>
        <taxon>Plectosphaerellaceae</taxon>
        <taxon>Plectosphaerella</taxon>
    </lineage>
</organism>
<feature type="region of interest" description="Disordered" evidence="1">
    <location>
        <begin position="342"/>
        <end position="381"/>
    </location>
</feature>
<feature type="compositionally biased region" description="Polar residues" evidence="1">
    <location>
        <begin position="286"/>
        <end position="303"/>
    </location>
</feature>
<sequence length="381" mass="40333">MPDLNTVPASPHQLAGSRRQSNTQTLPPHLQSAPRRESSTQVPTTDPSLHVLPSNQSTVNQSRRTSEASQPSPFIPTPGSDRDNGGIAGPGPIRHPRALTPAELHIQLEKEQEAVVNRLTRELQLLRAANNASTVSNTSSTSGNTPVDHPTPSDSGLMSGGFSIPSSTSRRHNRTSSSTSARSIRSNAATAGSASLTSTAQRALGTSPSWDHVSTTTYFHGSNRSTSSQGQTQGELSPGLLSGTTRYEETIHNRDLLDAALQENETLKQRIRELERLLRERRRSDSGSTAVSAGISTTDTAGSSVAAYRQRPLVTRERSIASAVSVSGSGVSEFSGLSTRSIAGSSVTGRLNPDDDEDDVDFGESASTAGQALDVDHPARQ</sequence>
<evidence type="ECO:0000313" key="3">
    <source>
        <dbReference type="Proteomes" id="UP000770015"/>
    </source>
</evidence>
<proteinExistence type="predicted"/>
<feature type="compositionally biased region" description="Low complexity" evidence="1">
    <location>
        <begin position="131"/>
        <end position="145"/>
    </location>
</feature>
<feature type="region of interest" description="Disordered" evidence="1">
    <location>
        <begin position="1"/>
        <end position="97"/>
    </location>
</feature>
<accession>A0A9P8VJL8</accession>
<dbReference type="EMBL" id="JAGSXJ010000003">
    <property type="protein sequence ID" value="KAH6693918.1"/>
    <property type="molecule type" value="Genomic_DNA"/>
</dbReference>
<dbReference type="PANTHER" id="PTHR39610">
    <property type="entry name" value="BZIP DOMAIN-CONTAINING PROTEIN-RELATED"/>
    <property type="match status" value="1"/>
</dbReference>
<protein>
    <submittedName>
        <fullName evidence="2">Uncharacterized protein</fullName>
    </submittedName>
</protein>
<reference evidence="2" key="1">
    <citation type="journal article" date="2021" name="Nat. Commun.">
        <title>Genetic determinants of endophytism in the Arabidopsis root mycobiome.</title>
        <authorList>
            <person name="Mesny F."/>
            <person name="Miyauchi S."/>
            <person name="Thiergart T."/>
            <person name="Pickel B."/>
            <person name="Atanasova L."/>
            <person name="Karlsson M."/>
            <person name="Huettel B."/>
            <person name="Barry K.W."/>
            <person name="Haridas S."/>
            <person name="Chen C."/>
            <person name="Bauer D."/>
            <person name="Andreopoulos W."/>
            <person name="Pangilinan J."/>
            <person name="LaButti K."/>
            <person name="Riley R."/>
            <person name="Lipzen A."/>
            <person name="Clum A."/>
            <person name="Drula E."/>
            <person name="Henrissat B."/>
            <person name="Kohler A."/>
            <person name="Grigoriev I.V."/>
            <person name="Martin F.M."/>
            <person name="Hacquard S."/>
        </authorList>
    </citation>
    <scope>NUCLEOTIDE SEQUENCE</scope>
    <source>
        <strain evidence="2">MPI-SDFR-AT-0117</strain>
    </source>
</reference>
<gene>
    <name evidence="2" type="ORF">F5X68DRAFT_47700</name>
</gene>